<dbReference type="EMBL" id="WNTK01000004">
    <property type="protein sequence ID" value="KAG9484902.1"/>
    <property type="molecule type" value="Genomic_DNA"/>
</dbReference>
<organism evidence="2 3">
    <name type="scientific">Eleutherodactylus coqui</name>
    <name type="common">Puerto Rican coqui</name>
    <dbReference type="NCBI Taxonomy" id="57060"/>
    <lineage>
        <taxon>Eukaryota</taxon>
        <taxon>Metazoa</taxon>
        <taxon>Chordata</taxon>
        <taxon>Craniata</taxon>
        <taxon>Vertebrata</taxon>
        <taxon>Euteleostomi</taxon>
        <taxon>Amphibia</taxon>
        <taxon>Batrachia</taxon>
        <taxon>Anura</taxon>
        <taxon>Neobatrachia</taxon>
        <taxon>Hyloidea</taxon>
        <taxon>Eleutherodactylidae</taxon>
        <taxon>Eleutherodactylinae</taxon>
        <taxon>Eleutherodactylus</taxon>
        <taxon>Eleutherodactylus</taxon>
    </lineage>
</organism>
<evidence type="ECO:0000313" key="2">
    <source>
        <dbReference type="EMBL" id="KAG9484902.1"/>
    </source>
</evidence>
<comment type="caution">
    <text evidence="2">The sequence shown here is derived from an EMBL/GenBank/DDBJ whole genome shotgun (WGS) entry which is preliminary data.</text>
</comment>
<gene>
    <name evidence="2" type="ORF">GDO78_008159</name>
</gene>
<feature type="compositionally biased region" description="Basic and acidic residues" evidence="1">
    <location>
        <begin position="1"/>
        <end position="16"/>
    </location>
</feature>
<dbReference type="Proteomes" id="UP000770717">
    <property type="component" value="Unassembled WGS sequence"/>
</dbReference>
<feature type="non-terminal residue" evidence="2">
    <location>
        <position position="1"/>
    </location>
</feature>
<reference evidence="2" key="1">
    <citation type="thesis" date="2020" institute="ProQuest LLC" country="789 East Eisenhower Parkway, Ann Arbor, MI, USA">
        <title>Comparative Genomics and Chromosome Evolution.</title>
        <authorList>
            <person name="Mudd A.B."/>
        </authorList>
    </citation>
    <scope>NUCLEOTIDE SEQUENCE</scope>
    <source>
        <strain evidence="2">HN-11 Male</strain>
        <tissue evidence="2">Kidney and liver</tissue>
    </source>
</reference>
<feature type="compositionally biased region" description="Polar residues" evidence="1">
    <location>
        <begin position="121"/>
        <end position="137"/>
    </location>
</feature>
<proteinExistence type="predicted"/>
<name>A0A8J6FB85_ELECQ</name>
<keyword evidence="3" id="KW-1185">Reference proteome</keyword>
<accession>A0A8J6FB85</accession>
<dbReference type="AlphaFoldDB" id="A0A8J6FB85"/>
<evidence type="ECO:0000313" key="3">
    <source>
        <dbReference type="Proteomes" id="UP000770717"/>
    </source>
</evidence>
<feature type="region of interest" description="Disordered" evidence="1">
    <location>
        <begin position="1"/>
        <end position="103"/>
    </location>
</feature>
<feature type="region of interest" description="Disordered" evidence="1">
    <location>
        <begin position="119"/>
        <end position="143"/>
    </location>
</feature>
<sequence length="358" mass="39188">MGNDSSRNKDPQEEPKASPSSTNTQPPPEDIQEEVHPSVEAIHALYPQWDPNSYQEGQEVGEEQEEEEYFPSLLSEDLSVSATNSRSGDGPSQRRVWEEGQLLPPLPQTDLYIEGLEYKESGQSSQPGTISHFTSEDCSTDEEFSAAEDTGLIGILREWGEQVLPEKISKTAEDEKTILPEMPQADLSSGKTSVTSSGFHLQAQEKLSASEDSLEMQDVEADIDILSITHFKNNDAVIQSNYNLGSPTPQLIPTSTEISSRNAALSQPVGLLQEPDDTCNQAKNDCKDSNTDHGEQKGSWDSITLTTDGINSQTWGQSHLILPFTTDGSSDNDKDKLPIQSCLQSGESLIAESFEPNL</sequence>
<feature type="compositionally biased region" description="Polar residues" evidence="1">
    <location>
        <begin position="78"/>
        <end position="87"/>
    </location>
</feature>
<protein>
    <submittedName>
        <fullName evidence="2">Uncharacterized protein</fullName>
    </submittedName>
</protein>
<dbReference type="EMBL" id="WNTK01000004">
    <property type="protein sequence ID" value="KAG9484901.1"/>
    <property type="molecule type" value="Genomic_DNA"/>
</dbReference>
<dbReference type="OrthoDB" id="10255048at2759"/>
<feature type="compositionally biased region" description="Acidic residues" evidence="1">
    <location>
        <begin position="59"/>
        <end position="69"/>
    </location>
</feature>
<evidence type="ECO:0000256" key="1">
    <source>
        <dbReference type="SAM" id="MobiDB-lite"/>
    </source>
</evidence>